<dbReference type="Pfam" id="PF13407">
    <property type="entry name" value="Peripla_BP_4"/>
    <property type="match status" value="1"/>
</dbReference>
<dbReference type="InterPro" id="IPR028082">
    <property type="entry name" value="Peripla_BP_I"/>
</dbReference>
<proteinExistence type="inferred from homology"/>
<keyword evidence="7" id="KW-1185">Reference proteome</keyword>
<dbReference type="Proteomes" id="UP001059773">
    <property type="component" value="Chromosome"/>
</dbReference>
<feature type="domain" description="Periplasmic binding protein" evidence="5">
    <location>
        <begin position="42"/>
        <end position="295"/>
    </location>
</feature>
<evidence type="ECO:0000256" key="2">
    <source>
        <dbReference type="ARBA" id="ARBA00007639"/>
    </source>
</evidence>
<accession>A0ABY5JRP4</accession>
<evidence type="ECO:0000256" key="3">
    <source>
        <dbReference type="ARBA" id="ARBA00022729"/>
    </source>
</evidence>
<dbReference type="Gene3D" id="3.40.50.2300">
    <property type="match status" value="2"/>
</dbReference>
<sequence length="319" mass="33516">MKKAALLFMFLISGFILAACGSNGAEGQNNEGGDEGSEDITIGYAINTLNNPFFVEVKESAEAAAEELGVNISVVNANGDLSEQISGVEDLVQQQVDVLIVDPVDSEGSLTAINGAVEAGIPVITTGRSIEGADVVTHMGYDEVKNGEIAGEFLAEQLEGQGKVIELQGTLGTDVANNRSEGFNNALSNYPDIEIVSSQSADFDRTEGMNVTENILQSHSEIDGLYAANDEMGLGALQALNSNNLSDVAVVSNDGTGEALNSVIDEELTGTMAVSPKAYGEEAVVVAIDVVNGEEQPEYIELPSEFVSLENVEEFLAEQ</sequence>
<dbReference type="PANTHER" id="PTHR46847">
    <property type="entry name" value="D-ALLOSE-BINDING PERIPLASMIC PROTEIN-RELATED"/>
    <property type="match status" value="1"/>
</dbReference>
<reference evidence="6" key="1">
    <citation type="submission" date="2022-07" db="EMBL/GenBank/DDBJ databases">
        <title>FELIX.</title>
        <authorList>
            <person name="Wan K.H."/>
            <person name="Park S."/>
            <person name="Lawrence Q."/>
            <person name="Eichenberger J.P."/>
            <person name="Booth B.W."/>
            <person name="Piaggio A.J."/>
            <person name="Chandler J.C."/>
            <person name="Franklin A.B."/>
            <person name="Celniker S.E."/>
        </authorList>
    </citation>
    <scope>NUCLEOTIDE SEQUENCE</scope>
    <source>
        <strain evidence="6">QA-1986 374</strain>
    </source>
</reference>
<gene>
    <name evidence="6" type="ORF">NP439_23665</name>
</gene>
<protein>
    <submittedName>
        <fullName evidence="6">Substrate-binding domain-containing protein</fullName>
    </submittedName>
</protein>
<organism evidence="6 7">
    <name type="scientific">Oceanobacillus jeddahense</name>
    <dbReference type="NCBI Taxonomy" id="1462527"/>
    <lineage>
        <taxon>Bacteria</taxon>
        <taxon>Bacillati</taxon>
        <taxon>Bacillota</taxon>
        <taxon>Bacilli</taxon>
        <taxon>Bacillales</taxon>
        <taxon>Bacillaceae</taxon>
        <taxon>Oceanobacillus</taxon>
    </lineage>
</organism>
<feature type="signal peptide" evidence="4">
    <location>
        <begin position="1"/>
        <end position="18"/>
    </location>
</feature>
<dbReference type="PANTHER" id="PTHR46847:SF1">
    <property type="entry name" value="D-ALLOSE-BINDING PERIPLASMIC PROTEIN-RELATED"/>
    <property type="match status" value="1"/>
</dbReference>
<keyword evidence="3 4" id="KW-0732">Signal</keyword>
<dbReference type="SUPFAM" id="SSF53822">
    <property type="entry name" value="Periplasmic binding protein-like I"/>
    <property type="match status" value="1"/>
</dbReference>
<dbReference type="InterPro" id="IPR025997">
    <property type="entry name" value="SBP_2_dom"/>
</dbReference>
<dbReference type="PROSITE" id="PS51257">
    <property type="entry name" value="PROKAR_LIPOPROTEIN"/>
    <property type="match status" value="1"/>
</dbReference>
<evidence type="ECO:0000313" key="6">
    <source>
        <dbReference type="EMBL" id="UUI02990.1"/>
    </source>
</evidence>
<feature type="chain" id="PRO_5046682677" evidence="4">
    <location>
        <begin position="19"/>
        <end position="319"/>
    </location>
</feature>
<evidence type="ECO:0000313" key="7">
    <source>
        <dbReference type="Proteomes" id="UP001059773"/>
    </source>
</evidence>
<dbReference type="RefSeq" id="WP_256708176.1">
    <property type="nucleotide sequence ID" value="NZ_CP101914.1"/>
</dbReference>
<evidence type="ECO:0000259" key="5">
    <source>
        <dbReference type="Pfam" id="PF13407"/>
    </source>
</evidence>
<evidence type="ECO:0000256" key="4">
    <source>
        <dbReference type="SAM" id="SignalP"/>
    </source>
</evidence>
<comment type="subcellular location">
    <subcellularLocation>
        <location evidence="1">Cell envelope</location>
    </subcellularLocation>
</comment>
<comment type="similarity">
    <text evidence="2">Belongs to the bacterial solute-binding protein 2 family.</text>
</comment>
<dbReference type="EMBL" id="CP101914">
    <property type="protein sequence ID" value="UUI02990.1"/>
    <property type="molecule type" value="Genomic_DNA"/>
</dbReference>
<name>A0ABY5JRP4_9BACI</name>
<evidence type="ECO:0000256" key="1">
    <source>
        <dbReference type="ARBA" id="ARBA00004196"/>
    </source>
</evidence>